<dbReference type="Gene3D" id="3.50.30.50">
    <property type="entry name" value="Putative cyclase"/>
    <property type="match status" value="1"/>
</dbReference>
<dbReference type="InterPro" id="IPR007325">
    <property type="entry name" value="KFase/CYL"/>
</dbReference>
<dbReference type="GO" id="GO:0004061">
    <property type="term" value="F:arylformamidase activity"/>
    <property type="evidence" value="ECO:0007669"/>
    <property type="project" value="InterPro"/>
</dbReference>
<protein>
    <recommendedName>
        <fullName evidence="4">Cyclase</fullName>
    </recommendedName>
</protein>
<evidence type="ECO:0000313" key="2">
    <source>
        <dbReference type="EMBL" id="PSN68162.1"/>
    </source>
</evidence>
<evidence type="ECO:0008006" key="4">
    <source>
        <dbReference type="Google" id="ProtNLM"/>
    </source>
</evidence>
<proteinExistence type="inferred from homology"/>
<dbReference type="PANTHER" id="PTHR34861">
    <property type="match status" value="1"/>
</dbReference>
<dbReference type="AlphaFoldDB" id="A0A2T2NRU4"/>
<dbReference type="InterPro" id="IPR037175">
    <property type="entry name" value="KFase_sf"/>
</dbReference>
<dbReference type="PANTHER" id="PTHR34861:SF10">
    <property type="entry name" value="CYCLASE"/>
    <property type="match status" value="1"/>
</dbReference>
<evidence type="ECO:0000313" key="3">
    <source>
        <dbReference type="Proteomes" id="UP000240883"/>
    </source>
</evidence>
<sequence length="356" mass="39093">MGPLPSPYIAPHASSSFFNQSWYPLPRFDDLPSCEGTPQGCAWGVFDGPNTTDVYGTLNLLTEEVIRNARDEITEGVSISLSWPLDGMKADLTGRKSLNHTLLTLKETGLGEFGWDEEISLNTQISSHWDSYCHWPHQTTGLTYNGFQCTEENVEKAAEHKGILPTQENWLQRGGIVGRAVLLDYINYAETHGIQVSPFEYHPITAQDLEDVAAAQNVELRFGDILLVRTGLVGALTGLNAEEQLGAMSSGASIGLEPSRSMARWVWDHHLAAIAADNLAVEAMGPNSTAAQSDFPSLPLHHWFLTMFGLPIGEIWDLENLSEHCRESGKYSFFLTSIPLNIPGLIASPLNALAIF</sequence>
<accession>A0A2T2NRU4</accession>
<dbReference type="GO" id="GO:0019441">
    <property type="term" value="P:L-tryptophan catabolic process to kynurenine"/>
    <property type="evidence" value="ECO:0007669"/>
    <property type="project" value="InterPro"/>
</dbReference>
<reference evidence="2 3" key="1">
    <citation type="journal article" date="2018" name="Front. Microbiol.">
        <title>Genome-Wide Analysis of Corynespora cassiicola Leaf Fall Disease Putative Effectors.</title>
        <authorList>
            <person name="Lopez D."/>
            <person name="Ribeiro S."/>
            <person name="Label P."/>
            <person name="Fumanal B."/>
            <person name="Venisse J.S."/>
            <person name="Kohler A."/>
            <person name="de Oliveira R.R."/>
            <person name="Labutti K."/>
            <person name="Lipzen A."/>
            <person name="Lail K."/>
            <person name="Bauer D."/>
            <person name="Ohm R.A."/>
            <person name="Barry K.W."/>
            <person name="Spatafora J."/>
            <person name="Grigoriev I.V."/>
            <person name="Martin F.M."/>
            <person name="Pujade-Renaud V."/>
        </authorList>
    </citation>
    <scope>NUCLEOTIDE SEQUENCE [LARGE SCALE GENOMIC DNA]</scope>
    <source>
        <strain evidence="2 3">Philippines</strain>
    </source>
</reference>
<dbReference type="OrthoDB" id="5396at2759"/>
<gene>
    <name evidence="2" type="ORF">BS50DRAFT_551508</name>
</gene>
<name>A0A2T2NRU4_CORCC</name>
<dbReference type="SUPFAM" id="SSF102198">
    <property type="entry name" value="Putative cyclase"/>
    <property type="match status" value="1"/>
</dbReference>
<evidence type="ECO:0000256" key="1">
    <source>
        <dbReference type="ARBA" id="ARBA00007865"/>
    </source>
</evidence>
<dbReference type="Pfam" id="PF04199">
    <property type="entry name" value="Cyclase"/>
    <property type="match status" value="1"/>
</dbReference>
<dbReference type="Proteomes" id="UP000240883">
    <property type="component" value="Unassembled WGS sequence"/>
</dbReference>
<comment type="similarity">
    <text evidence="1">Belongs to the Cyclase 1 superfamily.</text>
</comment>
<dbReference type="EMBL" id="KZ678134">
    <property type="protein sequence ID" value="PSN68162.1"/>
    <property type="molecule type" value="Genomic_DNA"/>
</dbReference>
<keyword evidence="3" id="KW-1185">Reference proteome</keyword>
<organism evidence="2 3">
    <name type="scientific">Corynespora cassiicola Philippines</name>
    <dbReference type="NCBI Taxonomy" id="1448308"/>
    <lineage>
        <taxon>Eukaryota</taxon>
        <taxon>Fungi</taxon>
        <taxon>Dikarya</taxon>
        <taxon>Ascomycota</taxon>
        <taxon>Pezizomycotina</taxon>
        <taxon>Dothideomycetes</taxon>
        <taxon>Pleosporomycetidae</taxon>
        <taxon>Pleosporales</taxon>
        <taxon>Corynesporascaceae</taxon>
        <taxon>Corynespora</taxon>
    </lineage>
</organism>